<proteinExistence type="predicted"/>
<dbReference type="WBParaSite" id="ES5_v2.g20318.t1">
    <property type="protein sequence ID" value="ES5_v2.g20318.t1"/>
    <property type="gene ID" value="ES5_v2.g20318"/>
</dbReference>
<protein>
    <submittedName>
        <fullName evidence="2">Uncharacterized protein</fullName>
    </submittedName>
</protein>
<sequence length="590" mass="67066">MSQLPLYVIATNLVDTCIYDLHSSQKANLPSKSKAELFNQFGYKFCNSRNFFKSIRELYYPSQVASVVLPYIEIDNPESKVSLIRNGSAFGYKNVTLVSFESAALIRALSTVKIDPERNDVCIFIFHLHENICTTIIQFDGETWIPKKRYMTSVKIYNDELKMFCNNLILNAPLSKKNYSLIIGYSKELQEGRKNFFKNIFGSYPIHFFDISKPDEYGMKGIFGGILTKARILGGTESLKKYDVANVSDYKYKAVADGKDVFMFKVQYQKVPFKKEHDLEVEIGSKIELYKCHFISDEWVDDPAFSFLTKASKIKLVLEIDSNGIVDFQVTEFPNDKPPSPSVAVKTRRTNNIPSKKPSLSSLASFDQQQTSSKHMHSSLLCDVSITFPNIDSERIATAAAAETRKFDKLSLNVSQMSTEEEHVEFLILENSITVYHVSEFGRYPIVNSFGNEKTPAYIGFHSLPPAIGEEAQNQLENHPNSTVYDFIPIFGKEFSKIRINPKWKFCVIPSKDAVPVAEIQMETLRGKRRSSISTLMSIMFIHILQIAAEYVDFPITEVKVSFAPELNFCNTELLKVALKNAKIDLIEQK</sequence>
<evidence type="ECO:0000313" key="1">
    <source>
        <dbReference type="Proteomes" id="UP000887579"/>
    </source>
</evidence>
<dbReference type="Proteomes" id="UP000887579">
    <property type="component" value="Unplaced"/>
</dbReference>
<name>A0AC34FT31_9BILA</name>
<reference evidence="2" key="1">
    <citation type="submission" date="2022-11" db="UniProtKB">
        <authorList>
            <consortium name="WormBaseParasite"/>
        </authorList>
    </citation>
    <scope>IDENTIFICATION</scope>
</reference>
<accession>A0AC34FT31</accession>
<organism evidence="1 2">
    <name type="scientific">Panagrolaimus sp. ES5</name>
    <dbReference type="NCBI Taxonomy" id="591445"/>
    <lineage>
        <taxon>Eukaryota</taxon>
        <taxon>Metazoa</taxon>
        <taxon>Ecdysozoa</taxon>
        <taxon>Nematoda</taxon>
        <taxon>Chromadorea</taxon>
        <taxon>Rhabditida</taxon>
        <taxon>Tylenchina</taxon>
        <taxon>Panagrolaimomorpha</taxon>
        <taxon>Panagrolaimoidea</taxon>
        <taxon>Panagrolaimidae</taxon>
        <taxon>Panagrolaimus</taxon>
    </lineage>
</organism>
<evidence type="ECO:0000313" key="2">
    <source>
        <dbReference type="WBParaSite" id="ES5_v2.g20318.t1"/>
    </source>
</evidence>